<organism evidence="2 3">
    <name type="scientific">Pullulanibacillus pueri</name>
    <dbReference type="NCBI Taxonomy" id="1437324"/>
    <lineage>
        <taxon>Bacteria</taxon>
        <taxon>Bacillati</taxon>
        <taxon>Bacillota</taxon>
        <taxon>Bacilli</taxon>
        <taxon>Bacillales</taxon>
        <taxon>Sporolactobacillaceae</taxon>
        <taxon>Pullulanibacillus</taxon>
    </lineage>
</organism>
<name>A0A8J2ZTL8_9BACL</name>
<sequence>MDRFPFLYFICVLVGFALIQVPLGGTFLAGLDQVLHVIGVLAVIVFSIVLLYLGVLALFQKRFR</sequence>
<feature type="transmembrane region" description="Helical" evidence="1">
    <location>
        <begin position="7"/>
        <end position="28"/>
    </location>
</feature>
<keyword evidence="1" id="KW-0472">Membrane</keyword>
<keyword evidence="1" id="KW-0812">Transmembrane</keyword>
<keyword evidence="1" id="KW-1133">Transmembrane helix</keyword>
<comment type="caution">
    <text evidence="2">The sequence shown here is derived from an EMBL/GenBank/DDBJ whole genome shotgun (WGS) entry which is preliminary data.</text>
</comment>
<dbReference type="Proteomes" id="UP000656813">
    <property type="component" value="Unassembled WGS sequence"/>
</dbReference>
<reference evidence="2" key="2">
    <citation type="submission" date="2020-09" db="EMBL/GenBank/DDBJ databases">
        <authorList>
            <person name="Sun Q."/>
            <person name="Zhou Y."/>
        </authorList>
    </citation>
    <scope>NUCLEOTIDE SEQUENCE</scope>
    <source>
        <strain evidence="2">CGMCC 1.12777</strain>
    </source>
</reference>
<keyword evidence="3" id="KW-1185">Reference proteome</keyword>
<accession>A0A8J2ZTL8</accession>
<gene>
    <name evidence="2" type="ORF">GCM10007096_07760</name>
</gene>
<protein>
    <submittedName>
        <fullName evidence="2">Uncharacterized protein</fullName>
    </submittedName>
</protein>
<evidence type="ECO:0000256" key="1">
    <source>
        <dbReference type="SAM" id="Phobius"/>
    </source>
</evidence>
<dbReference type="RefSeq" id="WP_188496092.1">
    <property type="nucleotide sequence ID" value="NZ_BMFV01000004.1"/>
</dbReference>
<evidence type="ECO:0000313" key="2">
    <source>
        <dbReference type="EMBL" id="GGH76805.1"/>
    </source>
</evidence>
<feature type="transmembrane region" description="Helical" evidence="1">
    <location>
        <begin position="34"/>
        <end position="59"/>
    </location>
</feature>
<reference evidence="2" key="1">
    <citation type="journal article" date="2014" name="Int. J. Syst. Evol. Microbiol.">
        <title>Complete genome sequence of Corynebacterium casei LMG S-19264T (=DSM 44701T), isolated from a smear-ripened cheese.</title>
        <authorList>
            <consortium name="US DOE Joint Genome Institute (JGI-PGF)"/>
            <person name="Walter F."/>
            <person name="Albersmeier A."/>
            <person name="Kalinowski J."/>
            <person name="Ruckert C."/>
        </authorList>
    </citation>
    <scope>NUCLEOTIDE SEQUENCE</scope>
    <source>
        <strain evidence="2">CGMCC 1.12777</strain>
    </source>
</reference>
<dbReference type="EMBL" id="BMFV01000004">
    <property type="protein sequence ID" value="GGH76805.1"/>
    <property type="molecule type" value="Genomic_DNA"/>
</dbReference>
<dbReference type="AlphaFoldDB" id="A0A8J2ZTL8"/>
<evidence type="ECO:0000313" key="3">
    <source>
        <dbReference type="Proteomes" id="UP000656813"/>
    </source>
</evidence>
<proteinExistence type="predicted"/>